<organism evidence="1 2">
    <name type="scientific">Fusarium keratoplasticum</name>
    <dbReference type="NCBI Taxonomy" id="1328300"/>
    <lineage>
        <taxon>Eukaryota</taxon>
        <taxon>Fungi</taxon>
        <taxon>Dikarya</taxon>
        <taxon>Ascomycota</taxon>
        <taxon>Pezizomycotina</taxon>
        <taxon>Sordariomycetes</taxon>
        <taxon>Hypocreomycetidae</taxon>
        <taxon>Hypocreales</taxon>
        <taxon>Nectriaceae</taxon>
        <taxon>Fusarium</taxon>
        <taxon>Fusarium solani species complex</taxon>
    </lineage>
</organism>
<reference evidence="1" key="1">
    <citation type="submission" date="2022-06" db="EMBL/GenBank/DDBJ databases">
        <title>Fusarium solani species complex genomes reveal bases of compartmentalisation and animal pathogenesis.</title>
        <authorList>
            <person name="Tsai I.J."/>
        </authorList>
    </citation>
    <scope>NUCLEOTIDE SEQUENCE</scope>
    <source>
        <strain evidence="1">Fu6.1</strain>
    </source>
</reference>
<accession>A0ACC0RFL3</accession>
<name>A0ACC0RFL3_9HYPO</name>
<sequence length="380" mass="41345">MSHSNTTSVKQTPPGSDATLVTEFTEPASEPGITTIDTLSEEASYREGRSTPASMSTHSTVTATPGEMAQAPLRGSEARAGTSPNDAIPGACNSSLTARMSLDPHRGQDLDDASCGSSGAESEAVDGGPESPFGAQAFPQLPSPRRSRRRSPYAHATAQEEDSDAVTEGSNSEDGLDDPRSVHDEDYCPRHSIAQGPSSGDDSDDEERHGCKRRRVSRSAHTRSAPQRRRTRRTAALLRGHRRPACGMDSPPSLQARPTVSERRFEEWPLGNASLKCVTEGDKKTFQIQFEWIPGSPDSCQRHADRSEPLPRKSREPPKASLLATRSSGGKWTLEEDDIVRKMRQNGDSWAEIQCALPHRSQGTIQVRYSTKLKFLPSSE</sequence>
<evidence type="ECO:0000313" key="1">
    <source>
        <dbReference type="EMBL" id="KAI8685048.1"/>
    </source>
</evidence>
<protein>
    <submittedName>
        <fullName evidence="1">Uncharacterized protein</fullName>
    </submittedName>
</protein>
<dbReference type="EMBL" id="CM046503">
    <property type="protein sequence ID" value="KAI8685048.1"/>
    <property type="molecule type" value="Genomic_DNA"/>
</dbReference>
<gene>
    <name evidence="1" type="ORF">NCS57_00172800</name>
</gene>
<evidence type="ECO:0000313" key="2">
    <source>
        <dbReference type="Proteomes" id="UP001065298"/>
    </source>
</evidence>
<dbReference type="Proteomes" id="UP001065298">
    <property type="component" value="Chromosome 1"/>
</dbReference>
<comment type="caution">
    <text evidence="1">The sequence shown here is derived from an EMBL/GenBank/DDBJ whole genome shotgun (WGS) entry which is preliminary data.</text>
</comment>
<proteinExistence type="predicted"/>
<keyword evidence="2" id="KW-1185">Reference proteome</keyword>